<dbReference type="AlphaFoldDB" id="A0A1I4G2A7"/>
<accession>A0A1I4G2A7</accession>
<evidence type="ECO:0000313" key="2">
    <source>
        <dbReference type="Proteomes" id="UP000199533"/>
    </source>
</evidence>
<dbReference type="Pfam" id="PF10902">
    <property type="entry name" value="WYL_2"/>
    <property type="match status" value="1"/>
</dbReference>
<evidence type="ECO:0000313" key="1">
    <source>
        <dbReference type="EMBL" id="SFL24154.1"/>
    </source>
</evidence>
<dbReference type="Proteomes" id="UP000199533">
    <property type="component" value="Unassembled WGS sequence"/>
</dbReference>
<protein>
    <submittedName>
        <fullName evidence="1">Uncharacterized protein</fullName>
    </submittedName>
</protein>
<name>A0A1I4G2A7_9PROT</name>
<dbReference type="EMBL" id="FOSP01000046">
    <property type="protein sequence ID" value="SFL24154.1"/>
    <property type="molecule type" value="Genomic_DNA"/>
</dbReference>
<dbReference type="InterPro" id="IPR024401">
    <property type="entry name" value="WYL_prot"/>
</dbReference>
<sequence length="105" mass="11702">MAEVTLPQFNLSNFNLFNLQNLVSVGAIFSVEFIKRSNGELRKIVCRLGVKKLLCGGEKAYDSKQHNLLTVFDMENGGYRSIPVEAIQRLSVNGQTIGFAEVLHD</sequence>
<dbReference type="STRING" id="52441.SAMN05216302_104620"/>
<gene>
    <name evidence="1" type="ORF">SAMN05216302_104620</name>
</gene>
<keyword evidence="2" id="KW-1185">Reference proteome</keyword>
<reference evidence="2" key="1">
    <citation type="submission" date="2016-10" db="EMBL/GenBank/DDBJ databases">
        <authorList>
            <person name="Varghese N."/>
            <person name="Submissions S."/>
        </authorList>
    </citation>
    <scope>NUCLEOTIDE SEQUENCE [LARGE SCALE GENOMIC DNA]</scope>
    <source>
        <strain evidence="2">Nm69</strain>
    </source>
</reference>
<dbReference type="RefSeq" id="WP_170841730.1">
    <property type="nucleotide sequence ID" value="NZ_FOSP01000046.1"/>
</dbReference>
<organism evidence="1 2">
    <name type="scientific">Nitrosomonas aestuarii</name>
    <dbReference type="NCBI Taxonomy" id="52441"/>
    <lineage>
        <taxon>Bacteria</taxon>
        <taxon>Pseudomonadati</taxon>
        <taxon>Pseudomonadota</taxon>
        <taxon>Betaproteobacteria</taxon>
        <taxon>Nitrosomonadales</taxon>
        <taxon>Nitrosomonadaceae</taxon>
        <taxon>Nitrosomonas</taxon>
    </lineage>
</organism>
<proteinExistence type="predicted"/>